<sequence length="55" mass="6338">MRKARFTEHQIITVIKSVEAGRTVKDVCREAGISEATYYNWSPDTAAWNLLILKR</sequence>
<comment type="similarity">
    <text evidence="1">Belongs to the transposase 8 family.</text>
</comment>
<reference evidence="2 3" key="1">
    <citation type="submission" date="2018-06" db="EMBL/GenBank/DDBJ databases">
        <authorList>
            <consortium name="Pathogen Informatics"/>
            <person name="Doyle S."/>
        </authorList>
    </citation>
    <scope>NUCLEOTIDE SEQUENCE [LARGE SCALE GENOMIC DNA]</scope>
    <source>
        <strain evidence="2 3">NCTC8261</strain>
    </source>
</reference>
<gene>
    <name evidence="2" type="ORF">NCTC8261_03643</name>
</gene>
<dbReference type="AlphaFoldDB" id="A0A379WUP5"/>
<dbReference type="GO" id="GO:0006313">
    <property type="term" value="P:DNA transposition"/>
    <property type="evidence" value="ECO:0007669"/>
    <property type="project" value="InterPro"/>
</dbReference>
<dbReference type="InterPro" id="IPR009057">
    <property type="entry name" value="Homeodomain-like_sf"/>
</dbReference>
<dbReference type="PANTHER" id="PTHR33609">
    <property type="entry name" value="LOW CALCIUM RESPONSE LOCUS PROTEIN S"/>
    <property type="match status" value="1"/>
</dbReference>
<dbReference type="EMBL" id="UGXT01000002">
    <property type="protein sequence ID" value="SUH37348.1"/>
    <property type="molecule type" value="Genomic_DNA"/>
</dbReference>
<dbReference type="Proteomes" id="UP000254712">
    <property type="component" value="Unassembled WGS sequence"/>
</dbReference>
<evidence type="ECO:0000313" key="2">
    <source>
        <dbReference type="EMBL" id="SUH37348.1"/>
    </source>
</evidence>
<accession>A0A379WUP5</accession>
<dbReference type="InterPro" id="IPR052546">
    <property type="entry name" value="Transposase_8_domain"/>
</dbReference>
<dbReference type="InterPro" id="IPR002514">
    <property type="entry name" value="Transposase_8"/>
</dbReference>
<dbReference type="Pfam" id="PF01527">
    <property type="entry name" value="HTH_Tnp_1"/>
    <property type="match status" value="1"/>
</dbReference>
<dbReference type="PANTHER" id="PTHR33609:SF5">
    <property type="entry name" value="LOW CALCIUM RESPONSE LOCUS PROTEIN S"/>
    <property type="match status" value="1"/>
</dbReference>
<protein>
    <submittedName>
        <fullName evidence="2">Transposase family protein</fullName>
    </submittedName>
</protein>
<proteinExistence type="inferred from homology"/>
<evidence type="ECO:0000256" key="1">
    <source>
        <dbReference type="ARBA" id="ARBA00009964"/>
    </source>
</evidence>
<dbReference type="Gene3D" id="1.10.10.60">
    <property type="entry name" value="Homeodomain-like"/>
    <property type="match status" value="1"/>
</dbReference>
<organism evidence="2 3">
    <name type="scientific">Salmonella enterica I</name>
    <dbReference type="NCBI Taxonomy" id="59201"/>
    <lineage>
        <taxon>Bacteria</taxon>
        <taxon>Pseudomonadati</taxon>
        <taxon>Pseudomonadota</taxon>
        <taxon>Gammaproteobacteria</taxon>
        <taxon>Enterobacterales</taxon>
        <taxon>Enterobacteriaceae</taxon>
        <taxon>Salmonella</taxon>
    </lineage>
</organism>
<evidence type="ECO:0000313" key="3">
    <source>
        <dbReference type="Proteomes" id="UP000254712"/>
    </source>
</evidence>
<dbReference type="GO" id="GO:0004803">
    <property type="term" value="F:transposase activity"/>
    <property type="evidence" value="ECO:0007669"/>
    <property type="project" value="InterPro"/>
</dbReference>
<dbReference type="SUPFAM" id="SSF46689">
    <property type="entry name" value="Homeodomain-like"/>
    <property type="match status" value="1"/>
</dbReference>
<dbReference type="GO" id="GO:0003677">
    <property type="term" value="F:DNA binding"/>
    <property type="evidence" value="ECO:0007669"/>
    <property type="project" value="InterPro"/>
</dbReference>
<name>A0A379WUP5_SALET</name>